<dbReference type="CDD" id="cd00093">
    <property type="entry name" value="HTH_XRE"/>
    <property type="match status" value="1"/>
</dbReference>
<dbReference type="GO" id="GO:0003677">
    <property type="term" value="F:DNA binding"/>
    <property type="evidence" value="ECO:0007669"/>
    <property type="project" value="InterPro"/>
</dbReference>
<feature type="region of interest" description="Disordered" evidence="1">
    <location>
        <begin position="218"/>
        <end position="287"/>
    </location>
</feature>
<dbReference type="OrthoDB" id="4334712at2"/>
<evidence type="ECO:0000313" key="5">
    <source>
        <dbReference type="Proteomes" id="UP000253507"/>
    </source>
</evidence>
<gene>
    <name evidence="4" type="ORF">DQ392_11435</name>
</gene>
<sequence length="451" mass="45590">MPRWRSLPEDLDPQIREFANQLRRLVDRSGLSIAGIADRTGYSKSSWERYLSGRLLPPRGATQALAEVTGTDVRHLGTMWELAERAWSRSEMRHDTTLEAISIAQARAALNGTGATGSELSGSGAGAGAGAGSAQEKGRRRRRGERSGNDRSGNERPGGERSGGEPSGSELPWSAPAVSGPSVSRSSASDPFAGAPLGSGPPPDRETAVLRKDAIRAAGAAGPGTRGHQVPGQRPGGADGHAAGPGATDPAMTGSAVTGSEVRGPEVTGPRAAPTQGAGSGGPGRGGRRKGTVLLAALVGVLVLVAGAVLFLDLGGDEDEAARPKPTPTEKTRKLPAGVKCAGKDCSSQDPEAMGCGGAHATTVSSARVGSGLVEVRYSDVCKAAWGRISGAAADDVLRITGPGGQKESDTVTANDAYTAMVSAPAEEDARACATTAAGGESCTTPGRTVP</sequence>
<dbReference type="EMBL" id="QOIM01000030">
    <property type="protein sequence ID" value="RCG19279.1"/>
    <property type="molecule type" value="Genomic_DNA"/>
</dbReference>
<dbReference type="Pfam" id="PF10901">
    <property type="entry name" value="DUF2690"/>
    <property type="match status" value="1"/>
</dbReference>
<dbReference type="Proteomes" id="UP000253507">
    <property type="component" value="Unassembled WGS sequence"/>
</dbReference>
<dbReference type="Gene3D" id="1.10.260.40">
    <property type="entry name" value="lambda repressor-like DNA-binding domains"/>
    <property type="match status" value="1"/>
</dbReference>
<keyword evidence="2" id="KW-0812">Transmembrane</keyword>
<feature type="compositionally biased region" description="Low complexity" evidence="1">
    <location>
        <begin position="113"/>
        <end position="122"/>
    </location>
</feature>
<proteinExistence type="predicted"/>
<feature type="region of interest" description="Disordered" evidence="1">
    <location>
        <begin position="113"/>
        <end position="206"/>
    </location>
</feature>
<protein>
    <submittedName>
        <fullName evidence="4">DUF2690 domain-containing protein</fullName>
    </submittedName>
</protein>
<dbReference type="SUPFAM" id="SSF47413">
    <property type="entry name" value="lambda repressor-like DNA-binding domains"/>
    <property type="match status" value="1"/>
</dbReference>
<comment type="caution">
    <text evidence="4">The sequence shown here is derived from an EMBL/GenBank/DDBJ whole genome shotgun (WGS) entry which is preliminary data.</text>
</comment>
<keyword evidence="2" id="KW-1133">Transmembrane helix</keyword>
<evidence type="ECO:0000259" key="3">
    <source>
        <dbReference type="SMART" id="SM00530"/>
    </source>
</evidence>
<feature type="compositionally biased region" description="Basic and acidic residues" evidence="1">
    <location>
        <begin position="145"/>
        <end position="163"/>
    </location>
</feature>
<feature type="compositionally biased region" description="Low complexity" evidence="1">
    <location>
        <begin position="167"/>
        <end position="193"/>
    </location>
</feature>
<dbReference type="AlphaFoldDB" id="A0A367END7"/>
<dbReference type="InterPro" id="IPR021224">
    <property type="entry name" value="DUF2690"/>
</dbReference>
<evidence type="ECO:0000256" key="1">
    <source>
        <dbReference type="SAM" id="MobiDB-lite"/>
    </source>
</evidence>
<evidence type="ECO:0000256" key="2">
    <source>
        <dbReference type="SAM" id="Phobius"/>
    </source>
</evidence>
<feature type="transmembrane region" description="Helical" evidence="2">
    <location>
        <begin position="293"/>
        <end position="312"/>
    </location>
</feature>
<feature type="compositionally biased region" description="Low complexity" evidence="1">
    <location>
        <begin position="240"/>
        <end position="251"/>
    </location>
</feature>
<accession>A0A367END7</accession>
<dbReference type="SMART" id="SM00530">
    <property type="entry name" value="HTH_XRE"/>
    <property type="match status" value="1"/>
</dbReference>
<keyword evidence="2" id="KW-0472">Membrane</keyword>
<dbReference type="InterPro" id="IPR001387">
    <property type="entry name" value="Cro/C1-type_HTH"/>
</dbReference>
<reference evidence="4 5" key="1">
    <citation type="submission" date="2018-06" db="EMBL/GenBank/DDBJ databases">
        <title>Streptomyces reniochalinae sp. nov. and Streptomyces diacarnus sp. nov. from marine sponges.</title>
        <authorList>
            <person name="Li L."/>
        </authorList>
    </citation>
    <scope>NUCLEOTIDE SEQUENCE [LARGE SCALE GENOMIC DNA]</scope>
    <source>
        <strain evidence="4 5">LHW50302</strain>
    </source>
</reference>
<feature type="domain" description="HTH cro/C1-type" evidence="3">
    <location>
        <begin position="21"/>
        <end position="76"/>
    </location>
</feature>
<dbReference type="RefSeq" id="WP_114015445.1">
    <property type="nucleotide sequence ID" value="NZ_QOIM01000030.1"/>
</dbReference>
<name>A0A367END7_9ACTN</name>
<dbReference type="InterPro" id="IPR010982">
    <property type="entry name" value="Lambda_DNA-bd_dom_sf"/>
</dbReference>
<organism evidence="4 5">
    <name type="scientific">Streptomyces reniochalinae</name>
    <dbReference type="NCBI Taxonomy" id="2250578"/>
    <lineage>
        <taxon>Bacteria</taxon>
        <taxon>Bacillati</taxon>
        <taxon>Actinomycetota</taxon>
        <taxon>Actinomycetes</taxon>
        <taxon>Kitasatosporales</taxon>
        <taxon>Streptomycetaceae</taxon>
        <taxon>Streptomyces</taxon>
    </lineage>
</organism>
<keyword evidence="5" id="KW-1185">Reference proteome</keyword>
<dbReference type="Pfam" id="PF13560">
    <property type="entry name" value="HTH_31"/>
    <property type="match status" value="1"/>
</dbReference>
<evidence type="ECO:0000313" key="4">
    <source>
        <dbReference type="EMBL" id="RCG19279.1"/>
    </source>
</evidence>